<protein>
    <submittedName>
        <fullName evidence="1">Uncharacterized protein</fullName>
    </submittedName>
</protein>
<evidence type="ECO:0000313" key="2">
    <source>
        <dbReference type="Proteomes" id="UP000237347"/>
    </source>
</evidence>
<dbReference type="EMBL" id="PKMF04000218">
    <property type="protein sequence ID" value="KAK7842622.1"/>
    <property type="molecule type" value="Genomic_DNA"/>
</dbReference>
<dbReference type="AlphaFoldDB" id="A0AAW0KV45"/>
<gene>
    <name evidence="1" type="ORF">CFP56_013577</name>
</gene>
<name>A0AAW0KV45_QUESU</name>
<keyword evidence="2" id="KW-1185">Reference proteome</keyword>
<sequence>MSANNKKLERISLYDMVEDLVHDGSNITKIKIMHLESCLHMVFDNLDAAQACYNAYARRKGFDIQKEQYVKTKRFNANFENKLQNGSRDSKSLYKKDVYEMSRRRQGHSQRRIQASWTQLYEKFIRSF</sequence>
<evidence type="ECO:0000313" key="1">
    <source>
        <dbReference type="EMBL" id="KAK7842622.1"/>
    </source>
</evidence>
<proteinExistence type="predicted"/>
<dbReference type="Proteomes" id="UP000237347">
    <property type="component" value="Unassembled WGS sequence"/>
</dbReference>
<comment type="caution">
    <text evidence="1">The sequence shown here is derived from an EMBL/GenBank/DDBJ whole genome shotgun (WGS) entry which is preliminary data.</text>
</comment>
<organism evidence="1 2">
    <name type="scientific">Quercus suber</name>
    <name type="common">Cork oak</name>
    <dbReference type="NCBI Taxonomy" id="58331"/>
    <lineage>
        <taxon>Eukaryota</taxon>
        <taxon>Viridiplantae</taxon>
        <taxon>Streptophyta</taxon>
        <taxon>Embryophyta</taxon>
        <taxon>Tracheophyta</taxon>
        <taxon>Spermatophyta</taxon>
        <taxon>Magnoliopsida</taxon>
        <taxon>eudicotyledons</taxon>
        <taxon>Gunneridae</taxon>
        <taxon>Pentapetalae</taxon>
        <taxon>rosids</taxon>
        <taxon>fabids</taxon>
        <taxon>Fagales</taxon>
        <taxon>Fagaceae</taxon>
        <taxon>Quercus</taxon>
    </lineage>
</organism>
<accession>A0AAW0KV45</accession>
<reference evidence="1 2" key="1">
    <citation type="journal article" date="2018" name="Sci. Data">
        <title>The draft genome sequence of cork oak.</title>
        <authorList>
            <person name="Ramos A.M."/>
            <person name="Usie A."/>
            <person name="Barbosa P."/>
            <person name="Barros P.M."/>
            <person name="Capote T."/>
            <person name="Chaves I."/>
            <person name="Simoes F."/>
            <person name="Abreu I."/>
            <person name="Carrasquinho I."/>
            <person name="Faro C."/>
            <person name="Guimaraes J.B."/>
            <person name="Mendonca D."/>
            <person name="Nobrega F."/>
            <person name="Rodrigues L."/>
            <person name="Saibo N.J.M."/>
            <person name="Varela M.C."/>
            <person name="Egas C."/>
            <person name="Matos J."/>
            <person name="Miguel C.M."/>
            <person name="Oliveira M.M."/>
            <person name="Ricardo C.P."/>
            <person name="Goncalves S."/>
        </authorList>
    </citation>
    <scope>NUCLEOTIDE SEQUENCE [LARGE SCALE GENOMIC DNA]</scope>
    <source>
        <strain evidence="2">cv. HL8</strain>
    </source>
</reference>